<keyword evidence="1" id="KW-0472">Membrane</keyword>
<feature type="transmembrane region" description="Helical" evidence="1">
    <location>
        <begin position="487"/>
        <end position="510"/>
    </location>
</feature>
<comment type="caution">
    <text evidence="2">The sequence shown here is derived from an EMBL/GenBank/DDBJ whole genome shotgun (WGS) entry which is preliminary data.</text>
</comment>
<dbReference type="EMBL" id="JAENGZ010000207">
    <property type="protein sequence ID" value="KAG6965356.1"/>
    <property type="molecule type" value="Genomic_DNA"/>
</dbReference>
<sequence>MRRLRLEQLQRLCEDGKRAELQSTIATYSTKELRTLCGGFGVPAQSKEYAAYQSKAGYSELLVKLLEAKAASSTGLTEFVPINATPSGRTRKTKNCTLRLINVLFSTAMGPFLADLMDDVWRRKRTAEGASPLWEKVRTEFLSSKAEYARIRYPDDHVFADFNLASPVAHSSEKLHKMWEKLGLAYVSVFSQFSVEDNIVSDLSVCAGRTDVYYLRRWLNDKPELLSTVCKPAREMDVMIAPQSVSHNGHQNAQSLLQIVQQNAQQSLQSSLEHVATPAMEPTTGAHVLSTDDEGEQLMQSIKLAYDVLAVMPVSDRGSEIEHTHSNKIGDRQLSAVFLLRMTFVPLYLRLYPVFLACSAVGGFGLCQWYHVSDLENRELYHDMSLKYLVTSVPQLLAALLLLYYACTFSRASSSFAHRMLVNSCLHQGVTSLMLASLMFSAFHLSLSVCCSFPALCPLDQTTCQFSRIVACPESVAHLTDYNLYPRLIHCIATFTMLLALFSIEPALIIKALNARVRRAKFITFSRRESVYEASASVVF</sequence>
<name>A0A8T1UN43_9STRA</name>
<gene>
    <name evidence="2" type="ORF">JG687_00005480</name>
</gene>
<protein>
    <submittedName>
        <fullName evidence="2">Uncharacterized protein</fullName>
    </submittedName>
</protein>
<feature type="transmembrane region" description="Helical" evidence="1">
    <location>
        <begin position="392"/>
        <end position="412"/>
    </location>
</feature>
<keyword evidence="1" id="KW-0812">Transmembrane</keyword>
<feature type="transmembrane region" description="Helical" evidence="1">
    <location>
        <begin position="433"/>
        <end position="456"/>
    </location>
</feature>
<organism evidence="2 3">
    <name type="scientific">Phytophthora cactorum</name>
    <dbReference type="NCBI Taxonomy" id="29920"/>
    <lineage>
        <taxon>Eukaryota</taxon>
        <taxon>Sar</taxon>
        <taxon>Stramenopiles</taxon>
        <taxon>Oomycota</taxon>
        <taxon>Peronosporomycetes</taxon>
        <taxon>Peronosporales</taxon>
        <taxon>Peronosporaceae</taxon>
        <taxon>Phytophthora</taxon>
    </lineage>
</organism>
<dbReference type="Proteomes" id="UP000688947">
    <property type="component" value="Unassembled WGS sequence"/>
</dbReference>
<dbReference type="OrthoDB" id="122979at2759"/>
<evidence type="ECO:0000313" key="2">
    <source>
        <dbReference type="EMBL" id="KAG6965356.1"/>
    </source>
</evidence>
<evidence type="ECO:0000313" key="3">
    <source>
        <dbReference type="Proteomes" id="UP000688947"/>
    </source>
</evidence>
<reference evidence="2" key="1">
    <citation type="submission" date="2021-01" db="EMBL/GenBank/DDBJ databases">
        <title>Phytophthora aleatoria, a newly-described species from Pinus radiata is distinct from Phytophthora cactorum isolates based on comparative genomics.</title>
        <authorList>
            <person name="Mcdougal R."/>
            <person name="Panda P."/>
            <person name="Williams N."/>
            <person name="Studholme D.J."/>
        </authorList>
    </citation>
    <scope>NUCLEOTIDE SEQUENCE</scope>
    <source>
        <strain evidence="2">NZFS 3830</strain>
    </source>
</reference>
<feature type="transmembrane region" description="Helical" evidence="1">
    <location>
        <begin position="351"/>
        <end position="372"/>
    </location>
</feature>
<keyword evidence="1" id="KW-1133">Transmembrane helix</keyword>
<dbReference type="VEuPathDB" id="FungiDB:PC110_g6269"/>
<dbReference type="VEuPathDB" id="FungiDB:PC110_g6270"/>
<proteinExistence type="predicted"/>
<dbReference type="AlphaFoldDB" id="A0A8T1UN43"/>
<accession>A0A8T1UN43</accession>
<evidence type="ECO:0000256" key="1">
    <source>
        <dbReference type="SAM" id="Phobius"/>
    </source>
</evidence>